<evidence type="ECO:0000256" key="2">
    <source>
        <dbReference type="ARBA" id="ARBA00022490"/>
    </source>
</evidence>
<keyword evidence="5 9" id="KW-0548">Nucleotidyltransferase</keyword>
<comment type="caution">
    <text evidence="11">The sequence shown here is derived from an EMBL/GenBank/DDBJ whole genome shotgun (WGS) entry which is preliminary data.</text>
</comment>
<comment type="similarity">
    <text evidence="9">Belongs to the SUA5 family. TsaC subfamily.</text>
</comment>
<evidence type="ECO:0000256" key="9">
    <source>
        <dbReference type="HAMAP-Rule" id="MF_01852"/>
    </source>
</evidence>
<dbReference type="Pfam" id="PF01300">
    <property type="entry name" value="Sua5_yciO_yrdC"/>
    <property type="match status" value="1"/>
</dbReference>
<keyword evidence="6 9" id="KW-0547">Nucleotide-binding</keyword>
<dbReference type="InterPro" id="IPR023535">
    <property type="entry name" value="TC-AMP_synthase"/>
</dbReference>
<dbReference type="InterPro" id="IPR050156">
    <property type="entry name" value="TC-AMP_synthase_SUA5"/>
</dbReference>
<dbReference type="InterPro" id="IPR017945">
    <property type="entry name" value="DHBP_synth_RibB-like_a/b_dom"/>
</dbReference>
<comment type="function">
    <text evidence="9">Required for the formation of a threonylcarbamoyl group on adenosine at position 37 (t(6)A37) in tRNAs that read codons beginning with adenine. Catalyzes the conversion of L-threonine, HCO(3)(-)/CO(2) and ATP to give threonylcarbamoyl-AMP (TC-AMP) as the acyladenylate intermediate, with the release of diphosphate.</text>
</comment>
<dbReference type="Proteomes" id="UP000029443">
    <property type="component" value="Unassembled WGS sequence"/>
</dbReference>
<dbReference type="SUPFAM" id="SSF55821">
    <property type="entry name" value="YrdC/RibB"/>
    <property type="match status" value="1"/>
</dbReference>
<keyword evidence="12" id="KW-1185">Reference proteome</keyword>
<gene>
    <name evidence="9" type="primary">tsaC</name>
    <name evidence="11" type="ORF">T9A_02865</name>
</gene>
<comment type="subcellular location">
    <subcellularLocation>
        <location evidence="1 9">Cytoplasm</location>
    </subcellularLocation>
</comment>
<reference evidence="11 12" key="1">
    <citation type="submission" date="2012-09" db="EMBL/GenBank/DDBJ databases">
        <title>Genome Sequence of alkane-degrading Bacterium Alcanivorax jadensis T9.</title>
        <authorList>
            <person name="Lai Q."/>
            <person name="Shao Z."/>
        </authorList>
    </citation>
    <scope>NUCLEOTIDE SEQUENCE [LARGE SCALE GENOMIC DNA]</scope>
    <source>
        <strain evidence="11 12">T9</strain>
    </source>
</reference>
<evidence type="ECO:0000256" key="8">
    <source>
        <dbReference type="ARBA" id="ARBA00048366"/>
    </source>
</evidence>
<keyword evidence="7 9" id="KW-0067">ATP-binding</keyword>
<evidence type="ECO:0000256" key="1">
    <source>
        <dbReference type="ARBA" id="ARBA00004496"/>
    </source>
</evidence>
<keyword evidence="3 9" id="KW-0808">Transferase</keyword>
<evidence type="ECO:0000256" key="4">
    <source>
        <dbReference type="ARBA" id="ARBA00022694"/>
    </source>
</evidence>
<evidence type="ECO:0000256" key="3">
    <source>
        <dbReference type="ARBA" id="ARBA00022679"/>
    </source>
</evidence>
<evidence type="ECO:0000259" key="10">
    <source>
        <dbReference type="PROSITE" id="PS51163"/>
    </source>
</evidence>
<accession>A0ABR4W9X6</accession>
<dbReference type="EMBL" id="ARXU01000014">
    <property type="protein sequence ID" value="KGD60107.1"/>
    <property type="molecule type" value="Genomic_DNA"/>
</dbReference>
<dbReference type="HAMAP" id="MF_01852">
    <property type="entry name" value="TsaC"/>
    <property type="match status" value="1"/>
</dbReference>
<evidence type="ECO:0000256" key="7">
    <source>
        <dbReference type="ARBA" id="ARBA00022840"/>
    </source>
</evidence>
<comment type="catalytic activity">
    <reaction evidence="8 9">
        <text>L-threonine + hydrogencarbonate + ATP = L-threonylcarbamoyladenylate + diphosphate + H2O</text>
        <dbReference type="Rhea" id="RHEA:36407"/>
        <dbReference type="ChEBI" id="CHEBI:15377"/>
        <dbReference type="ChEBI" id="CHEBI:17544"/>
        <dbReference type="ChEBI" id="CHEBI:30616"/>
        <dbReference type="ChEBI" id="CHEBI:33019"/>
        <dbReference type="ChEBI" id="CHEBI:57926"/>
        <dbReference type="ChEBI" id="CHEBI:73682"/>
        <dbReference type="EC" id="2.7.7.87"/>
    </reaction>
</comment>
<name>A0ABR4W9X6_9GAMM</name>
<dbReference type="NCBIfam" id="TIGR00057">
    <property type="entry name" value="L-threonylcarbamoyladenylate synthase"/>
    <property type="match status" value="1"/>
</dbReference>
<dbReference type="EC" id="2.7.7.87" evidence="9"/>
<proteinExistence type="inferred from homology"/>
<evidence type="ECO:0000313" key="12">
    <source>
        <dbReference type="Proteomes" id="UP000029443"/>
    </source>
</evidence>
<evidence type="ECO:0000256" key="5">
    <source>
        <dbReference type="ARBA" id="ARBA00022695"/>
    </source>
</evidence>
<dbReference type="PANTHER" id="PTHR17490">
    <property type="entry name" value="SUA5"/>
    <property type="match status" value="1"/>
</dbReference>
<evidence type="ECO:0000313" key="11">
    <source>
        <dbReference type="EMBL" id="KGD60107.1"/>
    </source>
</evidence>
<protein>
    <recommendedName>
        <fullName evidence="9">Threonylcarbamoyl-AMP synthase</fullName>
        <shortName evidence="9">TC-AMP synthase</shortName>
        <ecNumber evidence="9">2.7.7.87</ecNumber>
    </recommendedName>
    <alternativeName>
        <fullName evidence="9">L-threonylcarbamoyladenylate synthase</fullName>
    </alternativeName>
    <alternativeName>
        <fullName evidence="9">t(6)A37 threonylcarbamoyladenosine biosynthesis protein TsaC</fullName>
    </alternativeName>
    <alternativeName>
        <fullName evidence="9">tRNA threonylcarbamoyladenosine biosynthesis protein TsaC</fullName>
    </alternativeName>
</protein>
<dbReference type="PANTHER" id="PTHR17490:SF18">
    <property type="entry name" value="THREONYLCARBAMOYL-AMP SYNTHASE"/>
    <property type="match status" value="1"/>
</dbReference>
<keyword evidence="2 9" id="KW-0963">Cytoplasm</keyword>
<organism evidence="11 12">
    <name type="scientific">Alcanivorax jadensis T9</name>
    <dbReference type="NCBI Taxonomy" id="1177181"/>
    <lineage>
        <taxon>Bacteria</taxon>
        <taxon>Pseudomonadati</taxon>
        <taxon>Pseudomonadota</taxon>
        <taxon>Gammaproteobacteria</taxon>
        <taxon>Oceanospirillales</taxon>
        <taxon>Alcanivoracaceae</taxon>
        <taxon>Alcanivorax</taxon>
    </lineage>
</organism>
<feature type="domain" description="YrdC-like" evidence="10">
    <location>
        <begin position="16"/>
        <end position="196"/>
    </location>
</feature>
<sequence length="196" mass="21457">MQGIFPSFFQGEFLMYQHLHSAAQIIQAGGVVAYPTESVYGLGCDPFNEEAVLDLLAIKERPVSKGLILIGADLAQLEPYIRLTDSQREQVARQWPAPLTYLVDARESVPAWVRGAFTKVAVRVPDHPLARDLCRAVGQPIISTSANISGRPAARNQFQVARQLGERLDFIVSGACDRAAKPSTIIDLESGRTLRA</sequence>
<dbReference type="PROSITE" id="PS51163">
    <property type="entry name" value="YRDC"/>
    <property type="match status" value="1"/>
</dbReference>
<dbReference type="RefSeq" id="WP_232222128.1">
    <property type="nucleotide sequence ID" value="NZ_ARXU01000014.1"/>
</dbReference>
<evidence type="ECO:0000256" key="6">
    <source>
        <dbReference type="ARBA" id="ARBA00022741"/>
    </source>
</evidence>
<dbReference type="Gene3D" id="3.90.870.10">
    <property type="entry name" value="DHBP synthase"/>
    <property type="match status" value="1"/>
</dbReference>
<keyword evidence="4 9" id="KW-0819">tRNA processing</keyword>
<dbReference type="InterPro" id="IPR006070">
    <property type="entry name" value="Sua5-like_dom"/>
</dbReference>